<reference evidence="1 2" key="1">
    <citation type="submission" date="2018-05" db="EMBL/GenBank/DDBJ databases">
        <title>The Hungate 1000. A catalogue of reference genomes from the rumen microbiome.</title>
        <authorList>
            <person name="Kelly W."/>
        </authorList>
    </citation>
    <scope>NUCLEOTIDE SEQUENCE [LARGE SCALE GENOMIC DNA]</scope>
    <source>
        <strain evidence="1 2">NLAE-zl-C242</strain>
    </source>
</reference>
<dbReference type="Proteomes" id="UP000245845">
    <property type="component" value="Unassembled WGS sequence"/>
</dbReference>
<organism evidence="1 2">
    <name type="scientific">Faecalicatena orotica</name>
    <dbReference type="NCBI Taxonomy" id="1544"/>
    <lineage>
        <taxon>Bacteria</taxon>
        <taxon>Bacillati</taxon>
        <taxon>Bacillota</taxon>
        <taxon>Clostridia</taxon>
        <taxon>Lachnospirales</taxon>
        <taxon>Lachnospiraceae</taxon>
        <taxon>Faecalicatena</taxon>
    </lineage>
</organism>
<comment type="caution">
    <text evidence="1">The sequence shown here is derived from an EMBL/GenBank/DDBJ whole genome shotgun (WGS) entry which is preliminary data.</text>
</comment>
<proteinExistence type="predicted"/>
<evidence type="ECO:0000313" key="1">
    <source>
        <dbReference type="EMBL" id="PWJ30828.1"/>
    </source>
</evidence>
<keyword evidence="2" id="KW-1185">Reference proteome</keyword>
<accession>A0A2Y9BAS1</accession>
<dbReference type="EMBL" id="QGDL01000003">
    <property type="protein sequence ID" value="PWJ30828.1"/>
    <property type="molecule type" value="Genomic_DNA"/>
</dbReference>
<protein>
    <submittedName>
        <fullName evidence="1">Uncharacterized protein</fullName>
    </submittedName>
</protein>
<dbReference type="AlphaFoldDB" id="A0A2Y9BAS1"/>
<sequence>MPFDPNIIILLYHEYTMKNIRLVIFAGKCYTLSRKTEITVLQLRNICYCARPQGVNSNIYITLKEVWL</sequence>
<evidence type="ECO:0000313" key="2">
    <source>
        <dbReference type="Proteomes" id="UP000245845"/>
    </source>
</evidence>
<gene>
    <name evidence="1" type="ORF">A8806_103233</name>
</gene>
<name>A0A2Y9BAS1_9FIRM</name>